<name>A0ABU4H454_9MICO</name>
<dbReference type="InterPro" id="IPR007627">
    <property type="entry name" value="RNA_pol_sigma70_r2"/>
</dbReference>
<dbReference type="Proteomes" id="UP001283109">
    <property type="component" value="Unassembled WGS sequence"/>
</dbReference>
<keyword evidence="7" id="KW-1185">Reference proteome</keyword>
<dbReference type="RefSeq" id="WP_318353178.1">
    <property type="nucleotide sequence ID" value="NZ_JAWQEV010000002.1"/>
</dbReference>
<dbReference type="PANTHER" id="PTHR43133:SF62">
    <property type="entry name" value="RNA POLYMERASE SIGMA FACTOR SIGZ"/>
    <property type="match status" value="1"/>
</dbReference>
<evidence type="ECO:0000313" key="6">
    <source>
        <dbReference type="EMBL" id="MDW4572659.1"/>
    </source>
</evidence>
<evidence type="ECO:0000259" key="5">
    <source>
        <dbReference type="Pfam" id="PF04542"/>
    </source>
</evidence>
<comment type="caution">
    <text evidence="6">The sequence shown here is derived from an EMBL/GenBank/DDBJ whole genome shotgun (WGS) entry which is preliminary data.</text>
</comment>
<dbReference type="InterPro" id="IPR013325">
    <property type="entry name" value="RNA_pol_sigma_r2"/>
</dbReference>
<dbReference type="InterPro" id="IPR013324">
    <property type="entry name" value="RNA_pol_sigma_r3/r4-like"/>
</dbReference>
<organism evidence="6 7">
    <name type="scientific">Microbacterium arthrosphaerae</name>
    <dbReference type="NCBI Taxonomy" id="792652"/>
    <lineage>
        <taxon>Bacteria</taxon>
        <taxon>Bacillati</taxon>
        <taxon>Actinomycetota</taxon>
        <taxon>Actinomycetes</taxon>
        <taxon>Micrococcales</taxon>
        <taxon>Microbacteriaceae</taxon>
        <taxon>Microbacterium</taxon>
    </lineage>
</organism>
<dbReference type="InterPro" id="IPR014284">
    <property type="entry name" value="RNA_pol_sigma-70_dom"/>
</dbReference>
<comment type="similarity">
    <text evidence="1">Belongs to the sigma-70 factor family. ECF subfamily.</text>
</comment>
<keyword evidence="2" id="KW-0805">Transcription regulation</keyword>
<evidence type="ECO:0000313" key="7">
    <source>
        <dbReference type="Proteomes" id="UP001283109"/>
    </source>
</evidence>
<gene>
    <name evidence="6" type="ORF">R8Z58_07700</name>
</gene>
<dbReference type="Gene3D" id="1.10.1740.10">
    <property type="match status" value="1"/>
</dbReference>
<evidence type="ECO:0000256" key="3">
    <source>
        <dbReference type="ARBA" id="ARBA00023082"/>
    </source>
</evidence>
<dbReference type="PANTHER" id="PTHR43133">
    <property type="entry name" value="RNA POLYMERASE ECF-TYPE SIGMA FACTO"/>
    <property type="match status" value="1"/>
</dbReference>
<keyword evidence="4" id="KW-0804">Transcription</keyword>
<proteinExistence type="inferred from homology"/>
<protein>
    <submittedName>
        <fullName evidence="6">Sigma-70 family RNA polymerase sigma factor</fullName>
    </submittedName>
</protein>
<dbReference type="SUPFAM" id="SSF88659">
    <property type="entry name" value="Sigma3 and sigma4 domains of RNA polymerase sigma factors"/>
    <property type="match status" value="1"/>
</dbReference>
<evidence type="ECO:0000256" key="1">
    <source>
        <dbReference type="ARBA" id="ARBA00010641"/>
    </source>
</evidence>
<keyword evidence="3" id="KW-0731">Sigma factor</keyword>
<feature type="domain" description="RNA polymerase sigma-70 region 2" evidence="5">
    <location>
        <begin position="20"/>
        <end position="87"/>
    </location>
</feature>
<accession>A0ABU4H454</accession>
<sequence>MSEDAEAPVKSDPSVDWAALYQKHRAAMYGVAYEVLRGSGHVDLAADAVQEAMVSLMKKPPTEIPRSWEALLVATAKRRALDMIRSAAMVRGVELSAEFLPGAAPSDEDEALERLEKMARARPVIARLDQQAHTVFAQYIVLDRPRSDVAAELGVTPARISQIATRVLSEINAAVQGGG</sequence>
<dbReference type="NCBIfam" id="TIGR02937">
    <property type="entry name" value="sigma70-ECF"/>
    <property type="match status" value="1"/>
</dbReference>
<dbReference type="Pfam" id="PF04542">
    <property type="entry name" value="Sigma70_r2"/>
    <property type="match status" value="1"/>
</dbReference>
<evidence type="ECO:0000256" key="2">
    <source>
        <dbReference type="ARBA" id="ARBA00023015"/>
    </source>
</evidence>
<dbReference type="SUPFAM" id="SSF88946">
    <property type="entry name" value="Sigma2 domain of RNA polymerase sigma factors"/>
    <property type="match status" value="1"/>
</dbReference>
<reference evidence="6 7" key="1">
    <citation type="submission" date="2023-11" db="EMBL/GenBank/DDBJ databases">
        <title>Draft genome sequence of Microbacterium arthrosphaerae JCM 30492.</title>
        <authorList>
            <person name="Zhang G."/>
            <person name="Ding Y."/>
        </authorList>
    </citation>
    <scope>NUCLEOTIDE SEQUENCE [LARGE SCALE GENOMIC DNA]</scope>
    <source>
        <strain evidence="6 7">JCM 30492</strain>
    </source>
</reference>
<evidence type="ECO:0000256" key="4">
    <source>
        <dbReference type="ARBA" id="ARBA00023163"/>
    </source>
</evidence>
<dbReference type="EMBL" id="JAWQEV010000002">
    <property type="protein sequence ID" value="MDW4572659.1"/>
    <property type="molecule type" value="Genomic_DNA"/>
</dbReference>
<dbReference type="InterPro" id="IPR039425">
    <property type="entry name" value="RNA_pol_sigma-70-like"/>
</dbReference>